<dbReference type="PROSITE" id="PS50088">
    <property type="entry name" value="ANK_REPEAT"/>
    <property type="match status" value="1"/>
</dbReference>
<dbReference type="AlphaFoldDB" id="A0A7J7HXA8"/>
<dbReference type="Pfam" id="PF13606">
    <property type="entry name" value="Ank_3"/>
    <property type="match status" value="1"/>
</dbReference>
<comment type="caution">
    <text evidence="2">The sequence shown here is derived from an EMBL/GenBank/DDBJ whole genome shotgun (WGS) entry which is preliminary data.</text>
</comment>
<reference evidence="2 3" key="2">
    <citation type="submission" date="2020-07" db="EMBL/GenBank/DDBJ databases">
        <title>Genome assembly of wild tea tree DASZ reveals pedigree and selection history of tea varieties.</title>
        <authorList>
            <person name="Zhang W."/>
        </authorList>
    </citation>
    <scope>NUCLEOTIDE SEQUENCE [LARGE SCALE GENOMIC DNA]</scope>
    <source>
        <strain evidence="3">cv. G240</strain>
        <tissue evidence="2">Leaf</tissue>
    </source>
</reference>
<name>A0A7J7HXA8_CAMSI</name>
<proteinExistence type="predicted"/>
<evidence type="ECO:0000313" key="3">
    <source>
        <dbReference type="Proteomes" id="UP000593564"/>
    </source>
</evidence>
<protein>
    <submittedName>
        <fullName evidence="2">Uncharacterized protein</fullName>
    </submittedName>
</protein>
<feature type="repeat" description="ANK" evidence="1">
    <location>
        <begin position="126"/>
        <end position="158"/>
    </location>
</feature>
<dbReference type="InterPro" id="IPR036770">
    <property type="entry name" value="Ankyrin_rpt-contain_sf"/>
</dbReference>
<dbReference type="SUPFAM" id="SSF48403">
    <property type="entry name" value="Ankyrin repeat"/>
    <property type="match status" value="1"/>
</dbReference>
<keyword evidence="1" id="KW-0040">ANK repeat</keyword>
<organism evidence="2 3">
    <name type="scientific">Camellia sinensis</name>
    <name type="common">Tea plant</name>
    <name type="synonym">Thea sinensis</name>
    <dbReference type="NCBI Taxonomy" id="4442"/>
    <lineage>
        <taxon>Eukaryota</taxon>
        <taxon>Viridiplantae</taxon>
        <taxon>Streptophyta</taxon>
        <taxon>Embryophyta</taxon>
        <taxon>Tracheophyta</taxon>
        <taxon>Spermatophyta</taxon>
        <taxon>Magnoliopsida</taxon>
        <taxon>eudicotyledons</taxon>
        <taxon>Gunneridae</taxon>
        <taxon>Pentapetalae</taxon>
        <taxon>asterids</taxon>
        <taxon>Ericales</taxon>
        <taxon>Theaceae</taxon>
        <taxon>Camellia</taxon>
    </lineage>
</organism>
<reference evidence="3" key="1">
    <citation type="journal article" date="2020" name="Nat. Commun.">
        <title>Genome assembly of wild tea tree DASZ reveals pedigree and selection history of tea varieties.</title>
        <authorList>
            <person name="Zhang W."/>
            <person name="Zhang Y."/>
            <person name="Qiu H."/>
            <person name="Guo Y."/>
            <person name="Wan H."/>
            <person name="Zhang X."/>
            <person name="Scossa F."/>
            <person name="Alseekh S."/>
            <person name="Zhang Q."/>
            <person name="Wang P."/>
            <person name="Xu L."/>
            <person name="Schmidt M.H."/>
            <person name="Jia X."/>
            <person name="Li D."/>
            <person name="Zhu A."/>
            <person name="Guo F."/>
            <person name="Chen W."/>
            <person name="Ni D."/>
            <person name="Usadel B."/>
            <person name="Fernie A.R."/>
            <person name="Wen W."/>
        </authorList>
    </citation>
    <scope>NUCLEOTIDE SEQUENCE [LARGE SCALE GENOMIC DNA]</scope>
    <source>
        <strain evidence="3">cv. G240</strain>
    </source>
</reference>
<keyword evidence="3" id="KW-1185">Reference proteome</keyword>
<evidence type="ECO:0000313" key="2">
    <source>
        <dbReference type="EMBL" id="KAF5956724.1"/>
    </source>
</evidence>
<accession>A0A7J7HXA8</accession>
<sequence>MCFVMKNPPLSLPSSLRNGDLPPPTTIFDYLLSPLTDLRRLFKQAEKYDGDDDARFYEWDDQLENMVVLDDDESLISFMTSPPFTDGTAVYDINTFLNNICMDSSVKCATALLEGRLGIDPKTVLDGYSLLHRAIFFGTYELVKLFLQYGARTDITWDYHVYKTFKGLLPLELALAIMRSSLYMHFSSPEQSAFNLIVTLCDPDRSPELAIPKLLAWFSKDIEELAYHYAMEGKLIELAMLLIVAREDVLVPITFHGKDGAGLNGSTTIHECLKNQFVSLINEEISFMGEVKHGKFSQFHKKRKVMRLAMLLIEVFERAGNSIEEYLELQQPDVRRKQVEKDIALRLVEAGFNLKAGDLDFSSRDWFISYDSPTKCIETRLEVKLSQSWSPRLPMLQQTNVFSPQQKEILGDGHWSSVSTSGFHSIHGLSSVAKSINKIQVSKSVPRSQYSTDLDIQVKNRTKAIEDNVLKCLSRVKFVYIAMLIKRGIRIA</sequence>
<dbReference type="InterPro" id="IPR002110">
    <property type="entry name" value="Ankyrin_rpt"/>
</dbReference>
<dbReference type="SMART" id="SM00248">
    <property type="entry name" value="ANK"/>
    <property type="match status" value="2"/>
</dbReference>
<dbReference type="PROSITE" id="PS50297">
    <property type="entry name" value="ANK_REP_REGION"/>
    <property type="match status" value="1"/>
</dbReference>
<dbReference type="Gene3D" id="1.25.40.20">
    <property type="entry name" value="Ankyrin repeat-containing domain"/>
    <property type="match status" value="1"/>
</dbReference>
<dbReference type="Proteomes" id="UP000593564">
    <property type="component" value="Unassembled WGS sequence"/>
</dbReference>
<gene>
    <name evidence="2" type="ORF">HYC85_003949</name>
</gene>
<evidence type="ECO:0000256" key="1">
    <source>
        <dbReference type="PROSITE-ProRule" id="PRU00023"/>
    </source>
</evidence>
<dbReference type="EMBL" id="JACBKZ010000002">
    <property type="protein sequence ID" value="KAF5956724.1"/>
    <property type="molecule type" value="Genomic_DNA"/>
</dbReference>